<dbReference type="GO" id="GO:0046872">
    <property type="term" value="F:metal ion binding"/>
    <property type="evidence" value="ECO:0007669"/>
    <property type="project" value="UniProtKB-KW"/>
</dbReference>
<keyword evidence="7" id="KW-0460">Magnesium</keyword>
<dbReference type="AlphaFoldDB" id="A0A1J5TU29"/>
<comment type="cofactor">
    <cofactor evidence="2">
        <name>Mg(2+)</name>
        <dbReference type="ChEBI" id="CHEBI:18420"/>
    </cofactor>
</comment>
<organism evidence="10">
    <name type="scientific">mine drainage metagenome</name>
    <dbReference type="NCBI Taxonomy" id="410659"/>
    <lineage>
        <taxon>unclassified sequences</taxon>
        <taxon>metagenomes</taxon>
        <taxon>ecological metagenomes</taxon>
    </lineage>
</organism>
<comment type="pathway">
    <text evidence="3">Cofactor biosynthesis; tetrahydrofolate biosynthesis; 7,8-dihydrofolate from 2-amino-4-hydroxy-6-hydroxymethyl-7,8-dihydropteridine diphosphate and 4-aminobenzoate: step 1/2.</text>
</comment>
<evidence type="ECO:0000256" key="4">
    <source>
        <dbReference type="ARBA" id="ARBA00012458"/>
    </source>
</evidence>
<evidence type="ECO:0000256" key="2">
    <source>
        <dbReference type="ARBA" id="ARBA00001946"/>
    </source>
</evidence>
<dbReference type="PROSITE" id="PS50972">
    <property type="entry name" value="PTERIN_BINDING"/>
    <property type="match status" value="1"/>
</dbReference>
<dbReference type="PROSITE" id="PS00792">
    <property type="entry name" value="DHPS_1"/>
    <property type="match status" value="1"/>
</dbReference>
<sequence length="273" mass="28743">MFHCGKFQFDLSRPLVMGIVNVTPDSFSDGGRHLSAGDAIAHAMKLIEDGADILDIGGESTRPGAAIVSEQEELDRVLHVIEGLRGISVPISVDTYKPGVMRAALVAGASMVNDINALQTEGALAVVAGSDAAVCLMHKQGKPQTMQEQPAYQNVTDEVGNFLRERMAAAEIAGIARERIVIDPGFGFGKTLAHNLDLLRGLAAFGTLGVPVLAGLSRKSMLGAITGREVGDRIAASVVSALLAVQRGASIVRVHDVRETADALKIWNTLNEG</sequence>
<evidence type="ECO:0000256" key="8">
    <source>
        <dbReference type="ARBA" id="ARBA00022909"/>
    </source>
</evidence>
<feature type="domain" description="Pterin-binding" evidence="9">
    <location>
        <begin position="14"/>
        <end position="265"/>
    </location>
</feature>
<protein>
    <recommendedName>
        <fullName evidence="4">dihydropteroate synthase</fullName>
        <ecNumber evidence="4">2.5.1.15</ecNumber>
    </recommendedName>
</protein>
<name>A0A1J5TU29_9ZZZZ</name>
<proteinExistence type="predicted"/>
<dbReference type="GO" id="GO:0046656">
    <property type="term" value="P:folic acid biosynthetic process"/>
    <property type="evidence" value="ECO:0007669"/>
    <property type="project" value="UniProtKB-KW"/>
</dbReference>
<reference evidence="10" key="1">
    <citation type="submission" date="2016-10" db="EMBL/GenBank/DDBJ databases">
        <title>Sequence of Gallionella enrichment culture.</title>
        <authorList>
            <person name="Poehlein A."/>
            <person name="Muehling M."/>
            <person name="Daniel R."/>
        </authorList>
    </citation>
    <scope>NUCLEOTIDE SEQUENCE</scope>
</reference>
<dbReference type="InterPro" id="IPR006390">
    <property type="entry name" value="DHP_synth_dom"/>
</dbReference>
<dbReference type="CDD" id="cd00739">
    <property type="entry name" value="DHPS"/>
    <property type="match status" value="1"/>
</dbReference>
<dbReference type="PANTHER" id="PTHR20941:SF1">
    <property type="entry name" value="FOLIC ACID SYNTHESIS PROTEIN FOL1"/>
    <property type="match status" value="1"/>
</dbReference>
<accession>A0A1J5TU29</accession>
<dbReference type="PANTHER" id="PTHR20941">
    <property type="entry name" value="FOLATE SYNTHESIS PROTEINS"/>
    <property type="match status" value="1"/>
</dbReference>
<gene>
    <name evidence="10" type="primary">folP_1</name>
    <name evidence="10" type="ORF">GALL_39210</name>
</gene>
<dbReference type="InterPro" id="IPR011005">
    <property type="entry name" value="Dihydropteroate_synth-like_sf"/>
</dbReference>
<dbReference type="SUPFAM" id="SSF51717">
    <property type="entry name" value="Dihydropteroate synthetase-like"/>
    <property type="match status" value="1"/>
</dbReference>
<evidence type="ECO:0000256" key="6">
    <source>
        <dbReference type="ARBA" id="ARBA00022723"/>
    </source>
</evidence>
<dbReference type="NCBIfam" id="TIGR01496">
    <property type="entry name" value="DHPS"/>
    <property type="match status" value="1"/>
</dbReference>
<evidence type="ECO:0000256" key="7">
    <source>
        <dbReference type="ARBA" id="ARBA00022842"/>
    </source>
</evidence>
<comment type="caution">
    <text evidence="10">The sequence shown here is derived from an EMBL/GenBank/DDBJ whole genome shotgun (WGS) entry which is preliminary data.</text>
</comment>
<keyword evidence="6" id="KW-0479">Metal-binding</keyword>
<evidence type="ECO:0000256" key="3">
    <source>
        <dbReference type="ARBA" id="ARBA00004763"/>
    </source>
</evidence>
<dbReference type="GO" id="GO:0046654">
    <property type="term" value="P:tetrahydrofolate biosynthetic process"/>
    <property type="evidence" value="ECO:0007669"/>
    <property type="project" value="TreeGrafter"/>
</dbReference>
<dbReference type="Gene3D" id="3.20.20.20">
    <property type="entry name" value="Dihydropteroate synthase-like"/>
    <property type="match status" value="1"/>
</dbReference>
<dbReference type="FunFam" id="3.20.20.20:FF:000006">
    <property type="entry name" value="Dihydropteroate synthase"/>
    <property type="match status" value="1"/>
</dbReference>
<keyword evidence="5 10" id="KW-0808">Transferase</keyword>
<evidence type="ECO:0000313" key="10">
    <source>
        <dbReference type="EMBL" id="OIR15598.1"/>
    </source>
</evidence>
<dbReference type="GO" id="GO:0005829">
    <property type="term" value="C:cytosol"/>
    <property type="evidence" value="ECO:0007669"/>
    <property type="project" value="TreeGrafter"/>
</dbReference>
<dbReference type="EC" id="2.5.1.15" evidence="4"/>
<dbReference type="InterPro" id="IPR045031">
    <property type="entry name" value="DHP_synth-like"/>
</dbReference>
<dbReference type="EMBL" id="MLJW01000009">
    <property type="protein sequence ID" value="OIR15598.1"/>
    <property type="molecule type" value="Genomic_DNA"/>
</dbReference>
<comment type="catalytic activity">
    <reaction evidence="1">
        <text>(7,8-dihydropterin-6-yl)methyl diphosphate + 4-aminobenzoate = 7,8-dihydropteroate + diphosphate</text>
        <dbReference type="Rhea" id="RHEA:19949"/>
        <dbReference type="ChEBI" id="CHEBI:17836"/>
        <dbReference type="ChEBI" id="CHEBI:17839"/>
        <dbReference type="ChEBI" id="CHEBI:33019"/>
        <dbReference type="ChEBI" id="CHEBI:72950"/>
        <dbReference type="EC" id="2.5.1.15"/>
    </reaction>
</comment>
<dbReference type="Pfam" id="PF00809">
    <property type="entry name" value="Pterin_bind"/>
    <property type="match status" value="1"/>
</dbReference>
<dbReference type="InterPro" id="IPR000489">
    <property type="entry name" value="Pterin-binding_dom"/>
</dbReference>
<keyword evidence="8" id="KW-0289">Folate biosynthesis</keyword>
<evidence type="ECO:0000256" key="5">
    <source>
        <dbReference type="ARBA" id="ARBA00022679"/>
    </source>
</evidence>
<evidence type="ECO:0000259" key="9">
    <source>
        <dbReference type="PROSITE" id="PS50972"/>
    </source>
</evidence>
<evidence type="ECO:0000256" key="1">
    <source>
        <dbReference type="ARBA" id="ARBA00000012"/>
    </source>
</evidence>
<dbReference type="PROSITE" id="PS00793">
    <property type="entry name" value="DHPS_2"/>
    <property type="match status" value="1"/>
</dbReference>
<dbReference type="GO" id="GO:0004156">
    <property type="term" value="F:dihydropteroate synthase activity"/>
    <property type="evidence" value="ECO:0007669"/>
    <property type="project" value="UniProtKB-EC"/>
</dbReference>